<organism evidence="1 2">
    <name type="scientific">Acaryochloris marina (strain MBIC 11017)</name>
    <dbReference type="NCBI Taxonomy" id="329726"/>
    <lineage>
        <taxon>Bacteria</taxon>
        <taxon>Bacillati</taxon>
        <taxon>Cyanobacteriota</taxon>
        <taxon>Cyanophyceae</taxon>
        <taxon>Acaryochloridales</taxon>
        <taxon>Acaryochloridaceae</taxon>
        <taxon>Acaryochloris</taxon>
    </lineage>
</organism>
<keyword evidence="2" id="KW-1185">Reference proteome</keyword>
<evidence type="ECO:0000313" key="1">
    <source>
        <dbReference type="EMBL" id="ABW25957.1"/>
    </source>
</evidence>
<dbReference type="EMBL" id="CP000828">
    <property type="protein sequence ID" value="ABW25957.1"/>
    <property type="molecule type" value="Genomic_DNA"/>
</dbReference>
<name>B0BZN1_ACAM1</name>
<gene>
    <name evidence="1" type="ordered locus">AM1_0915</name>
</gene>
<protein>
    <submittedName>
        <fullName evidence="1">Uncharacterized protein</fullName>
    </submittedName>
</protein>
<accession>B0BZN1</accession>
<reference evidence="1 2" key="1">
    <citation type="journal article" date="2008" name="Proc. Natl. Acad. Sci. U.S.A.">
        <title>Niche adaptation and genome expansion in the chlorophyll d-producing cyanobacterium Acaryochloris marina.</title>
        <authorList>
            <person name="Swingley W.D."/>
            <person name="Chen M."/>
            <person name="Cheung P.C."/>
            <person name="Conrad A.L."/>
            <person name="Dejesa L.C."/>
            <person name="Hao J."/>
            <person name="Honchak B.M."/>
            <person name="Karbach L.E."/>
            <person name="Kurdoglu A."/>
            <person name="Lahiri S."/>
            <person name="Mastrian S.D."/>
            <person name="Miyashita H."/>
            <person name="Page L."/>
            <person name="Ramakrishna P."/>
            <person name="Satoh S."/>
            <person name="Sattley W.M."/>
            <person name="Shimada Y."/>
            <person name="Taylor H.L."/>
            <person name="Tomo T."/>
            <person name="Tsuchiya T."/>
            <person name="Wang Z.T."/>
            <person name="Raymond J."/>
            <person name="Mimuro M."/>
            <person name="Blankenship R.E."/>
            <person name="Touchman J.W."/>
        </authorList>
    </citation>
    <scope>NUCLEOTIDE SEQUENCE [LARGE SCALE GENOMIC DNA]</scope>
    <source>
        <strain evidence="2">MBIC 11017</strain>
    </source>
</reference>
<dbReference type="HOGENOM" id="CLU_3283100_0_0_3"/>
<dbReference type="AlphaFoldDB" id="B0BZN1"/>
<dbReference type="KEGG" id="amr:AM1_0915"/>
<dbReference type="Proteomes" id="UP000000268">
    <property type="component" value="Chromosome"/>
</dbReference>
<evidence type="ECO:0000313" key="2">
    <source>
        <dbReference type="Proteomes" id="UP000000268"/>
    </source>
</evidence>
<sequence length="40" mass="4362">MDFFMGLNGTLLQIKVTPSCRSLIESSLGGDAIFKNISKE</sequence>
<proteinExistence type="predicted"/>